<keyword evidence="3" id="KW-1185">Reference proteome</keyword>
<dbReference type="AlphaFoldDB" id="A0A7D4BDR3"/>
<dbReference type="Gene3D" id="1.20.5.620">
    <property type="entry name" value="F1F0 ATP synthase subunit B, membrane domain"/>
    <property type="match status" value="1"/>
</dbReference>
<reference evidence="2 3" key="1">
    <citation type="submission" date="2019-07" db="EMBL/GenBank/DDBJ databases">
        <title>Thalassofilum flectens gen. nov., sp. nov., a novel moderate thermophilic anaerobe from a shallow sea hot spring in Kunashir Island (Russia), representing a new family in the order Bacteroidales, and proposal of Thalassofilacea fam. nov.</title>
        <authorList>
            <person name="Kochetkova T.V."/>
            <person name="Podosokorskaya O.A."/>
            <person name="Novikov A."/>
            <person name="Elcheninov A.G."/>
            <person name="Toshchakov S.V."/>
            <person name="Kublanov I.V."/>
        </authorList>
    </citation>
    <scope>NUCLEOTIDE SEQUENCE [LARGE SCALE GENOMIC DNA]</scope>
    <source>
        <strain evidence="2 3">38-H</strain>
    </source>
</reference>
<gene>
    <name evidence="2" type="ORF">FHG85_06920</name>
</gene>
<organism evidence="2 3">
    <name type="scientific">Tenuifilum thalassicum</name>
    <dbReference type="NCBI Taxonomy" id="2590900"/>
    <lineage>
        <taxon>Bacteria</taxon>
        <taxon>Pseudomonadati</taxon>
        <taxon>Bacteroidota</taxon>
        <taxon>Bacteroidia</taxon>
        <taxon>Bacteroidales</taxon>
        <taxon>Tenuifilaceae</taxon>
        <taxon>Tenuifilum</taxon>
    </lineage>
</organism>
<dbReference type="SUPFAM" id="SSF160527">
    <property type="entry name" value="V-type ATPase subunit E-like"/>
    <property type="match status" value="1"/>
</dbReference>
<keyword evidence="1" id="KW-0175">Coiled coil</keyword>
<evidence type="ECO:0000313" key="3">
    <source>
        <dbReference type="Proteomes" id="UP000500961"/>
    </source>
</evidence>
<feature type="coiled-coil region" evidence="1">
    <location>
        <begin position="14"/>
        <end position="63"/>
    </location>
</feature>
<sequence>MQNKLQELTEKIYREGLEKGQAEANQLVAKAKEEAEKILSEAKSEAEKIVAAAKKEAEDYRKNIDTEVTLSAKQVINGLKQQITSMIEAKLYETPVVDALKDADFVKKVIETAVNRWDPNSAEAVSLQVLVPEDMAKAVADHFAAKAQSIINKEVEVKVDKAIKYGFRIGPKDGSYVVSFTDADFENLFKDFMRPKIVALLFGGK</sequence>
<name>A0A7D4BDR3_9BACT</name>
<dbReference type="EMBL" id="CP041345">
    <property type="protein sequence ID" value="QKG80003.1"/>
    <property type="molecule type" value="Genomic_DNA"/>
</dbReference>
<evidence type="ECO:0008006" key="4">
    <source>
        <dbReference type="Google" id="ProtNLM"/>
    </source>
</evidence>
<evidence type="ECO:0000313" key="2">
    <source>
        <dbReference type="EMBL" id="QKG80003.1"/>
    </source>
</evidence>
<accession>A0A7D4BDR3</accession>
<dbReference type="Proteomes" id="UP000500961">
    <property type="component" value="Chromosome"/>
</dbReference>
<dbReference type="RefSeq" id="WP_173074320.1">
    <property type="nucleotide sequence ID" value="NZ_CP041345.1"/>
</dbReference>
<dbReference type="KEGG" id="ttz:FHG85_06920"/>
<protein>
    <recommendedName>
        <fullName evidence="4">V-type ATP synthase subunit E</fullName>
    </recommendedName>
</protein>
<evidence type="ECO:0000256" key="1">
    <source>
        <dbReference type="SAM" id="Coils"/>
    </source>
</evidence>
<proteinExistence type="predicted"/>